<dbReference type="PANTHER" id="PTHR35561">
    <property type="entry name" value="RNA 2',3'-CYCLIC PHOSPHODIESTERASE"/>
    <property type="match status" value="1"/>
</dbReference>
<keyword evidence="4" id="KW-1185">Reference proteome</keyword>
<dbReference type="InterPro" id="IPR004175">
    <property type="entry name" value="RNA_CPDase"/>
</dbReference>
<dbReference type="GO" id="GO:0004113">
    <property type="term" value="F:2',3'-cyclic-nucleotide 3'-phosphodiesterase activity"/>
    <property type="evidence" value="ECO:0007669"/>
    <property type="project" value="InterPro"/>
</dbReference>
<feature type="short sequence motif" description="HXTX 1" evidence="2">
    <location>
        <begin position="41"/>
        <end position="44"/>
    </location>
</feature>
<feature type="active site" description="Proton acceptor" evidence="2">
    <location>
        <position position="118"/>
    </location>
</feature>
<gene>
    <name evidence="3" type="ORF">GCM10012275_06720</name>
</gene>
<dbReference type="Pfam" id="PF13563">
    <property type="entry name" value="2_5_RNA_ligase2"/>
    <property type="match status" value="1"/>
</dbReference>
<dbReference type="HAMAP" id="MF_01940">
    <property type="entry name" value="RNA_CPDase"/>
    <property type="match status" value="1"/>
</dbReference>
<proteinExistence type="inferred from homology"/>
<comment type="catalytic activity">
    <reaction evidence="2">
        <text>a 3'-end 2',3'-cyclophospho-ribonucleotide-RNA + H2O = a 3'-end 2'-phospho-ribonucleotide-RNA + H(+)</text>
        <dbReference type="Rhea" id="RHEA:11828"/>
        <dbReference type="Rhea" id="RHEA-COMP:10464"/>
        <dbReference type="Rhea" id="RHEA-COMP:17353"/>
        <dbReference type="ChEBI" id="CHEBI:15377"/>
        <dbReference type="ChEBI" id="CHEBI:15378"/>
        <dbReference type="ChEBI" id="CHEBI:83064"/>
        <dbReference type="ChEBI" id="CHEBI:173113"/>
        <dbReference type="EC" id="3.1.4.58"/>
    </reaction>
</comment>
<reference evidence="3" key="1">
    <citation type="journal article" date="2014" name="Int. J. Syst. Evol. Microbiol.">
        <title>Complete genome sequence of Corynebacterium casei LMG S-19264T (=DSM 44701T), isolated from a smear-ripened cheese.</title>
        <authorList>
            <consortium name="US DOE Joint Genome Institute (JGI-PGF)"/>
            <person name="Walter F."/>
            <person name="Albersmeier A."/>
            <person name="Kalinowski J."/>
            <person name="Ruckert C."/>
        </authorList>
    </citation>
    <scope>NUCLEOTIDE SEQUENCE</scope>
    <source>
        <strain evidence="3">CGMCC 4.5737</strain>
    </source>
</reference>
<feature type="short sequence motif" description="HXTX 2" evidence="2">
    <location>
        <begin position="118"/>
        <end position="121"/>
    </location>
</feature>
<evidence type="ECO:0000256" key="1">
    <source>
        <dbReference type="ARBA" id="ARBA00022801"/>
    </source>
</evidence>
<dbReference type="EMBL" id="BMMK01000002">
    <property type="protein sequence ID" value="GGM38414.1"/>
    <property type="molecule type" value="Genomic_DNA"/>
</dbReference>
<organism evidence="3 4">
    <name type="scientific">Longimycelium tulufanense</name>
    <dbReference type="NCBI Taxonomy" id="907463"/>
    <lineage>
        <taxon>Bacteria</taxon>
        <taxon>Bacillati</taxon>
        <taxon>Actinomycetota</taxon>
        <taxon>Actinomycetes</taxon>
        <taxon>Pseudonocardiales</taxon>
        <taxon>Pseudonocardiaceae</taxon>
        <taxon>Longimycelium</taxon>
    </lineage>
</organism>
<dbReference type="Proteomes" id="UP000637578">
    <property type="component" value="Unassembled WGS sequence"/>
</dbReference>
<dbReference type="GO" id="GO:0008664">
    <property type="term" value="F:RNA 2',3'-cyclic 3'-phosphodiesterase activity"/>
    <property type="evidence" value="ECO:0007669"/>
    <property type="project" value="UniProtKB-EC"/>
</dbReference>
<feature type="active site" description="Proton donor" evidence="2">
    <location>
        <position position="41"/>
    </location>
</feature>
<dbReference type="EC" id="3.1.4.58" evidence="2"/>
<keyword evidence="1 2" id="KW-0378">Hydrolase</keyword>
<sequence>MRLFTALWPPEDAVRDLTARLRAALAQPPAGLRWVPVEKWHLTLCFHGECDDAERDRRADRLRRRGPKVLGPTLRFTGSGVFRGVLWVGVEPREEADVAALRQLAKVAGTDPGRYRPHLTVARWSRGRPDTTAIRELLADYTGPWWVADEVLLVRSELHGAQGSTYSRLERVPLQRESP</sequence>
<dbReference type="AlphaFoldDB" id="A0A8J3FSQ4"/>
<dbReference type="InterPro" id="IPR009097">
    <property type="entry name" value="Cyclic_Pdiesterase"/>
</dbReference>
<comment type="similarity">
    <text evidence="2">Belongs to the 2H phosphoesterase superfamily. ThpR family.</text>
</comment>
<comment type="caution">
    <text evidence="3">The sequence shown here is derived from an EMBL/GenBank/DDBJ whole genome shotgun (WGS) entry which is preliminary data.</text>
</comment>
<protein>
    <recommendedName>
        <fullName evidence="2">RNA 2',3'-cyclic phosphodiesterase</fullName>
        <shortName evidence="2">RNA 2',3'-CPDase</shortName>
        <ecNumber evidence="2">3.1.4.58</ecNumber>
    </recommendedName>
</protein>
<dbReference type="PANTHER" id="PTHR35561:SF1">
    <property type="entry name" value="RNA 2',3'-CYCLIC PHOSPHODIESTERASE"/>
    <property type="match status" value="1"/>
</dbReference>
<dbReference type="Gene3D" id="3.90.1140.10">
    <property type="entry name" value="Cyclic phosphodiesterase"/>
    <property type="match status" value="1"/>
</dbReference>
<evidence type="ECO:0000256" key="2">
    <source>
        <dbReference type="HAMAP-Rule" id="MF_01940"/>
    </source>
</evidence>
<comment type="function">
    <text evidence="2">Hydrolyzes RNA 2',3'-cyclic phosphodiester to an RNA 2'-phosphomonoester.</text>
</comment>
<dbReference type="RefSeq" id="WP_189053711.1">
    <property type="nucleotide sequence ID" value="NZ_BMMK01000002.1"/>
</dbReference>
<name>A0A8J3FSQ4_9PSEU</name>
<evidence type="ECO:0000313" key="3">
    <source>
        <dbReference type="EMBL" id="GGM38414.1"/>
    </source>
</evidence>
<dbReference type="SUPFAM" id="SSF55144">
    <property type="entry name" value="LigT-like"/>
    <property type="match status" value="1"/>
</dbReference>
<evidence type="ECO:0000313" key="4">
    <source>
        <dbReference type="Proteomes" id="UP000637578"/>
    </source>
</evidence>
<accession>A0A8J3FSQ4</accession>
<dbReference type="NCBIfam" id="TIGR02258">
    <property type="entry name" value="2_5_ligase"/>
    <property type="match status" value="1"/>
</dbReference>
<reference evidence="3" key="2">
    <citation type="submission" date="2020-09" db="EMBL/GenBank/DDBJ databases">
        <authorList>
            <person name="Sun Q."/>
            <person name="Zhou Y."/>
        </authorList>
    </citation>
    <scope>NUCLEOTIDE SEQUENCE</scope>
    <source>
        <strain evidence="3">CGMCC 4.5737</strain>
    </source>
</reference>